<gene>
    <name evidence="9" type="primary">CPY1_6</name>
    <name evidence="9" type="ORF">Cantr_09356</name>
</gene>
<keyword evidence="2 7" id="KW-0121">Carboxypeptidase</keyword>
<keyword evidence="10" id="KW-1185">Reference proteome</keyword>
<evidence type="ECO:0000313" key="9">
    <source>
        <dbReference type="EMBL" id="RCK62200.1"/>
    </source>
</evidence>
<reference evidence="9 10" key="1">
    <citation type="submission" date="2018-06" db="EMBL/GenBank/DDBJ databases">
        <title>Whole genome sequencing of Candida tropicalis (genome annotated by CSBL at Korea University).</title>
        <authorList>
            <person name="Ahn J."/>
        </authorList>
    </citation>
    <scope>NUCLEOTIDE SEQUENCE [LARGE SCALE GENOMIC DNA]</scope>
    <source>
        <strain evidence="9 10">ATCC 20962</strain>
    </source>
</reference>
<sequence length="449" mass="51032">MKWSLILTLITTTVGFQAPFQNNPHDLVTTSSKYPQFSLSSTSSVASLNLDTVNQTTGYLSHLHHNFFYWFFESRNDPANDPIILWLTGGPHCSSSYGLFFELGPSSIGFDLKPKYNPYSWNSNASVIFLDQPTYTGFSYGGSPTFSTNQAMYFVYVFIELFFKQNPQYLNNAFHIAGESYAGHYIPNLLHEILSHDDRLFNLSSVLIGNGIIDPLIQIGSYKKMACGEAGHPRLLNETDCQEMQDKYAKFKQYDQLCYDYGDLLSCVIARRLGQEVGKPFSKLGLNPYDVRKQCVANTSDCYLESQPIDEYLNLPDVQAAIGVNNVEFVMCHDDYNFGFEATGDNMRPLQQYLQELLDLDVPVMIYAGDKDFVCSWIGLLEVVDTLGYKDFELQPLEKWVTEKGKTAGEIKQLDKLTFIRVYEAGHMVPFDQPESALDLVNRWIGKRF</sequence>
<dbReference type="OrthoDB" id="443318at2759"/>
<proteinExistence type="inferred from homology"/>
<evidence type="ECO:0000256" key="7">
    <source>
        <dbReference type="RuleBase" id="RU361156"/>
    </source>
</evidence>
<dbReference type="GO" id="GO:0000324">
    <property type="term" value="C:fungal-type vacuole"/>
    <property type="evidence" value="ECO:0007669"/>
    <property type="project" value="TreeGrafter"/>
</dbReference>
<keyword evidence="5 7" id="KW-0378">Hydrolase</keyword>
<organism evidence="9 10">
    <name type="scientific">Candida viswanathii</name>
    <dbReference type="NCBI Taxonomy" id="5486"/>
    <lineage>
        <taxon>Eukaryota</taxon>
        <taxon>Fungi</taxon>
        <taxon>Dikarya</taxon>
        <taxon>Ascomycota</taxon>
        <taxon>Saccharomycotina</taxon>
        <taxon>Pichiomycetes</taxon>
        <taxon>Debaryomycetaceae</taxon>
        <taxon>Candida/Lodderomyces clade</taxon>
        <taxon>Candida</taxon>
    </lineage>
</organism>
<dbReference type="Proteomes" id="UP000253472">
    <property type="component" value="Unassembled WGS sequence"/>
</dbReference>
<keyword evidence="6" id="KW-0325">Glycoprotein</keyword>
<dbReference type="PANTHER" id="PTHR11802">
    <property type="entry name" value="SERINE PROTEASE FAMILY S10 SERINE CARBOXYPEPTIDASE"/>
    <property type="match status" value="1"/>
</dbReference>
<dbReference type="PANTHER" id="PTHR11802:SF113">
    <property type="entry name" value="SERINE CARBOXYPEPTIDASE CTSA-4.1"/>
    <property type="match status" value="1"/>
</dbReference>
<protein>
    <recommendedName>
        <fullName evidence="7">Carboxypeptidase</fullName>
        <ecNumber evidence="7">3.4.16.-</ecNumber>
    </recommendedName>
</protein>
<comment type="caution">
    <text evidence="9">The sequence shown here is derived from an EMBL/GenBank/DDBJ whole genome shotgun (WGS) entry which is preliminary data.</text>
</comment>
<dbReference type="EC" id="3.4.16.-" evidence="7"/>
<dbReference type="GO" id="GO:0004185">
    <property type="term" value="F:serine-type carboxypeptidase activity"/>
    <property type="evidence" value="ECO:0007669"/>
    <property type="project" value="UniProtKB-UniRule"/>
</dbReference>
<dbReference type="SUPFAM" id="SSF53474">
    <property type="entry name" value="alpha/beta-Hydrolases"/>
    <property type="match status" value="1"/>
</dbReference>
<evidence type="ECO:0000256" key="5">
    <source>
        <dbReference type="ARBA" id="ARBA00022801"/>
    </source>
</evidence>
<dbReference type="PRINTS" id="PR00724">
    <property type="entry name" value="CRBOXYPTASEC"/>
</dbReference>
<dbReference type="EMBL" id="QLNQ01000025">
    <property type="protein sequence ID" value="RCK62200.1"/>
    <property type="molecule type" value="Genomic_DNA"/>
</dbReference>
<dbReference type="PROSITE" id="PS00131">
    <property type="entry name" value="CARBOXYPEPT_SER_SER"/>
    <property type="match status" value="1"/>
</dbReference>
<evidence type="ECO:0000256" key="4">
    <source>
        <dbReference type="ARBA" id="ARBA00022729"/>
    </source>
</evidence>
<name>A0A367Y999_9ASCO</name>
<evidence type="ECO:0000313" key="10">
    <source>
        <dbReference type="Proteomes" id="UP000253472"/>
    </source>
</evidence>
<evidence type="ECO:0000256" key="3">
    <source>
        <dbReference type="ARBA" id="ARBA00022670"/>
    </source>
</evidence>
<dbReference type="AlphaFoldDB" id="A0A367Y999"/>
<dbReference type="InterPro" id="IPR018202">
    <property type="entry name" value="Ser_caboxypep_ser_AS"/>
</dbReference>
<keyword evidence="3 7" id="KW-0645">Protease</keyword>
<dbReference type="STRING" id="5486.A0A367Y999"/>
<dbReference type="InterPro" id="IPR029058">
    <property type="entry name" value="AB_hydrolase_fold"/>
</dbReference>
<dbReference type="Gene3D" id="1.10.287.410">
    <property type="match status" value="1"/>
</dbReference>
<dbReference type="GO" id="GO:0006508">
    <property type="term" value="P:proteolysis"/>
    <property type="evidence" value="ECO:0007669"/>
    <property type="project" value="UniProtKB-KW"/>
</dbReference>
<dbReference type="InterPro" id="IPR001563">
    <property type="entry name" value="Peptidase_S10"/>
</dbReference>
<comment type="similarity">
    <text evidence="1 7">Belongs to the peptidase S10 family.</text>
</comment>
<accession>A0A367Y999</accession>
<dbReference type="Gene3D" id="3.40.50.1820">
    <property type="entry name" value="alpha/beta hydrolase"/>
    <property type="match status" value="1"/>
</dbReference>
<keyword evidence="4 8" id="KW-0732">Signal</keyword>
<feature type="signal peptide" evidence="8">
    <location>
        <begin position="1"/>
        <end position="15"/>
    </location>
</feature>
<evidence type="ECO:0000256" key="2">
    <source>
        <dbReference type="ARBA" id="ARBA00022645"/>
    </source>
</evidence>
<evidence type="ECO:0000256" key="6">
    <source>
        <dbReference type="ARBA" id="ARBA00023180"/>
    </source>
</evidence>
<dbReference type="Pfam" id="PF00450">
    <property type="entry name" value="Peptidase_S10"/>
    <property type="match status" value="1"/>
</dbReference>
<evidence type="ECO:0000256" key="1">
    <source>
        <dbReference type="ARBA" id="ARBA00009431"/>
    </source>
</evidence>
<evidence type="ECO:0000256" key="8">
    <source>
        <dbReference type="SAM" id="SignalP"/>
    </source>
</evidence>
<feature type="chain" id="PRO_5017042586" description="Carboxypeptidase" evidence="8">
    <location>
        <begin position="16"/>
        <end position="449"/>
    </location>
</feature>